<keyword evidence="5 9" id="KW-0560">Oxidoreductase</keyword>
<proteinExistence type="inferred from homology"/>
<dbReference type="Gene3D" id="3.30.1020.10">
    <property type="entry name" value="Antioxidant, Horf6, Chain A, domain2"/>
    <property type="match status" value="1"/>
</dbReference>
<dbReference type="RefSeq" id="WP_014025780.1">
    <property type="nucleotide sequence ID" value="NC_015931.1"/>
</dbReference>
<evidence type="ECO:0000256" key="7">
    <source>
        <dbReference type="ARBA" id="ARBA00025719"/>
    </source>
</evidence>
<dbReference type="CDD" id="cd03016">
    <property type="entry name" value="PRX_1cys"/>
    <property type="match status" value="1"/>
</dbReference>
<dbReference type="HAMAP" id="MF_00401">
    <property type="entry name" value="Peroxiredoxin"/>
    <property type="match status" value="1"/>
</dbReference>
<dbReference type="HOGENOM" id="CLU_042529_4_4_2"/>
<dbReference type="GeneID" id="11139871"/>
<dbReference type="GO" id="GO:0033554">
    <property type="term" value="P:cellular response to stress"/>
    <property type="evidence" value="ECO:0007669"/>
    <property type="project" value="TreeGrafter"/>
</dbReference>
<evidence type="ECO:0000259" key="11">
    <source>
        <dbReference type="PROSITE" id="PS51352"/>
    </source>
</evidence>
<sequence>MPLQIPSIGERFPEMEVMTHKGKIKLPDYFVQQGKWFVLFSHPADFTPVCTTEFVAFAKRYEDFKKINTELIGLSIDSTFSHIKWVEWIREKLGVEIPFPVIADATGEVAKKLGLIHPSHAPTVTVRAVFIVDNKGVIRAILYYPTEAGRNVDEILRLVHILQISDKYGRAIPANWPNNELIGDNLIVPPAATEQEAQERLKQFKCYDWWFCYEDRATPEEKEFARKALRRVAKCE</sequence>
<feature type="disulfide bond" description="Interchain (with Cys-50); in linked form" evidence="9">
    <location>
        <position position="212"/>
    </location>
</feature>
<comment type="catalytic activity">
    <reaction evidence="9">
        <text>a hydroperoxide + [thioredoxin]-dithiol = an alcohol + [thioredoxin]-disulfide + H2O</text>
        <dbReference type="Rhea" id="RHEA:62620"/>
        <dbReference type="Rhea" id="RHEA-COMP:10698"/>
        <dbReference type="Rhea" id="RHEA-COMP:10700"/>
        <dbReference type="ChEBI" id="CHEBI:15377"/>
        <dbReference type="ChEBI" id="CHEBI:29950"/>
        <dbReference type="ChEBI" id="CHEBI:30879"/>
        <dbReference type="ChEBI" id="CHEBI:35924"/>
        <dbReference type="ChEBI" id="CHEBI:50058"/>
        <dbReference type="EC" id="1.11.1.24"/>
    </reaction>
</comment>
<comment type="subcellular location">
    <subcellularLocation>
        <location evidence="9">Cytoplasm</location>
    </subcellularLocation>
</comment>
<keyword evidence="9" id="KW-1015">Disulfide bond</keyword>
<keyword evidence="13" id="KW-1185">Reference proteome</keyword>
<dbReference type="InterPro" id="IPR045020">
    <property type="entry name" value="PRX_1cys"/>
</dbReference>
<protein>
    <recommendedName>
        <fullName evidence="9">Peroxiredoxin</fullName>
        <ecNumber evidence="9">1.11.1.24</ecNumber>
    </recommendedName>
    <alternativeName>
        <fullName evidence="9">Thioredoxin peroxidase</fullName>
    </alternativeName>
    <alternativeName>
        <fullName evidence="9">Thioredoxin-dependent peroxiredoxin</fullName>
    </alternativeName>
</protein>
<evidence type="ECO:0000256" key="2">
    <source>
        <dbReference type="ARBA" id="ARBA00022490"/>
    </source>
</evidence>
<dbReference type="InParanoid" id="G0EEY9"/>
<dbReference type="PROSITE" id="PS51352">
    <property type="entry name" value="THIOREDOXIN_2"/>
    <property type="match status" value="1"/>
</dbReference>
<dbReference type="PIRSF" id="PIRSF000239">
    <property type="entry name" value="AHPC"/>
    <property type="match status" value="1"/>
</dbReference>
<evidence type="ECO:0000313" key="13">
    <source>
        <dbReference type="Proteomes" id="UP000001037"/>
    </source>
</evidence>
<name>G0EEY9_PYRF1</name>
<dbReference type="eggNOG" id="arCOG00312">
    <property type="taxonomic scope" value="Archaea"/>
</dbReference>
<dbReference type="GO" id="GO:0005829">
    <property type="term" value="C:cytosol"/>
    <property type="evidence" value="ECO:0007669"/>
    <property type="project" value="TreeGrafter"/>
</dbReference>
<dbReference type="Pfam" id="PF00578">
    <property type="entry name" value="AhpC-TSA"/>
    <property type="match status" value="1"/>
</dbReference>
<dbReference type="GO" id="GO:0006979">
    <property type="term" value="P:response to oxidative stress"/>
    <property type="evidence" value="ECO:0007669"/>
    <property type="project" value="TreeGrafter"/>
</dbReference>
<dbReference type="InterPro" id="IPR013766">
    <property type="entry name" value="Thioredoxin_domain"/>
</dbReference>
<feature type="disulfide bond" description="Interchain (with Cys-212); in linked form" evidence="9">
    <location>
        <position position="50"/>
    </location>
</feature>
<evidence type="ECO:0000256" key="6">
    <source>
        <dbReference type="ARBA" id="ARBA00023284"/>
    </source>
</evidence>
<keyword evidence="4 9" id="KW-0049">Antioxidant</keyword>
<dbReference type="InterPro" id="IPR000866">
    <property type="entry name" value="AhpC/TSA"/>
</dbReference>
<dbReference type="PANTHER" id="PTHR10681:SF128">
    <property type="entry name" value="THIOREDOXIN-DEPENDENT PEROXIDE REDUCTASE, MITOCHONDRIAL"/>
    <property type="match status" value="1"/>
</dbReference>
<comment type="subunit">
    <text evidence="8 9">Homodecamer. Pentamer of dimers that assemble into a ring structure.</text>
</comment>
<evidence type="ECO:0000313" key="12">
    <source>
        <dbReference type="EMBL" id="AEM38103.1"/>
    </source>
</evidence>
<dbReference type="GO" id="GO:0042744">
    <property type="term" value="P:hydrogen peroxide catabolic process"/>
    <property type="evidence" value="ECO:0007669"/>
    <property type="project" value="TreeGrafter"/>
</dbReference>
<keyword evidence="6 9" id="KW-0676">Redox-active center</keyword>
<reference evidence="12 13" key="1">
    <citation type="journal article" date="2011" name="Stand. Genomic Sci.">
        <title>Complete genome sequence of the hyperthermophilic chemolithoautotroph Pyrolobus fumarii type strain (1A).</title>
        <authorList>
            <person name="Anderson I."/>
            <person name="Goker M."/>
            <person name="Nolan M."/>
            <person name="Lucas S."/>
            <person name="Hammon N."/>
            <person name="Deshpande S."/>
            <person name="Cheng J.F."/>
            <person name="Tapia R."/>
            <person name="Han C."/>
            <person name="Goodwin L."/>
            <person name="Pitluck S."/>
            <person name="Huntemann M."/>
            <person name="Liolios K."/>
            <person name="Ivanova N."/>
            <person name="Pagani I."/>
            <person name="Mavromatis K."/>
            <person name="Ovchinikova G."/>
            <person name="Pati A."/>
            <person name="Chen A."/>
            <person name="Palaniappan K."/>
            <person name="Land M."/>
            <person name="Hauser L."/>
            <person name="Brambilla E.M."/>
            <person name="Huber H."/>
            <person name="Yasawong M."/>
            <person name="Rohde M."/>
            <person name="Spring S."/>
            <person name="Abt B."/>
            <person name="Sikorski J."/>
            <person name="Wirth R."/>
            <person name="Detter J.C."/>
            <person name="Woyke T."/>
            <person name="Bristow J."/>
            <person name="Eisen J.A."/>
            <person name="Markowitz V."/>
            <person name="Hugenholtz P."/>
            <person name="Kyrpides N.C."/>
            <person name="Klenk H.P."/>
            <person name="Lapidus A."/>
        </authorList>
    </citation>
    <scope>NUCLEOTIDE SEQUENCE [LARGE SCALE GENOMIC DNA]</scope>
    <source>
        <strain evidence="13">DSM 11204 / 1A</strain>
    </source>
</reference>
<dbReference type="InterPro" id="IPR019479">
    <property type="entry name" value="Peroxiredoxin_C"/>
</dbReference>
<dbReference type="InterPro" id="IPR050217">
    <property type="entry name" value="Peroxiredoxin"/>
</dbReference>
<dbReference type="GO" id="GO:0008379">
    <property type="term" value="F:thioredoxin peroxidase activity"/>
    <property type="evidence" value="ECO:0007669"/>
    <property type="project" value="TreeGrafter"/>
</dbReference>
<dbReference type="GO" id="GO:0045454">
    <property type="term" value="P:cell redox homeostasis"/>
    <property type="evidence" value="ECO:0007669"/>
    <property type="project" value="TreeGrafter"/>
</dbReference>
<comment type="similarity">
    <text evidence="1">Belongs to the peroxiredoxin family. AhpC/Prx1 subfamily.</text>
</comment>
<evidence type="ECO:0000256" key="3">
    <source>
        <dbReference type="ARBA" id="ARBA00022559"/>
    </source>
</evidence>
<dbReference type="SUPFAM" id="SSF52833">
    <property type="entry name" value="Thioredoxin-like"/>
    <property type="match status" value="1"/>
</dbReference>
<organism evidence="12 13">
    <name type="scientific">Pyrolobus fumarii (strain DSM 11204 / 1A)</name>
    <dbReference type="NCBI Taxonomy" id="694429"/>
    <lineage>
        <taxon>Archaea</taxon>
        <taxon>Thermoproteota</taxon>
        <taxon>Thermoprotei</taxon>
        <taxon>Desulfurococcales</taxon>
        <taxon>Pyrodictiaceae</taxon>
        <taxon>Pyrolobus</taxon>
    </lineage>
</organism>
<feature type="active site" description="Cysteine sulfenic acid (-SOH) intermediate" evidence="9">
    <location>
        <position position="50"/>
    </location>
</feature>
<dbReference type="NCBIfam" id="NF009668">
    <property type="entry name" value="PRK13189.1"/>
    <property type="match status" value="1"/>
</dbReference>
<evidence type="ECO:0000256" key="1">
    <source>
        <dbReference type="ARBA" id="ARBA00009796"/>
    </source>
</evidence>
<dbReference type="InterPro" id="IPR024706">
    <property type="entry name" value="Peroxiredoxin_AhpC-typ"/>
</dbReference>
<dbReference type="InterPro" id="IPR036249">
    <property type="entry name" value="Thioredoxin-like_sf"/>
</dbReference>
<dbReference type="Proteomes" id="UP000001037">
    <property type="component" value="Chromosome"/>
</dbReference>
<feature type="active site" description="Cysteine sulfenic acid (-SOH) intermediate; for peroxidase activity" evidence="10">
    <location>
        <position position="50"/>
    </location>
</feature>
<dbReference type="Pfam" id="PF10417">
    <property type="entry name" value="1-cysPrx_C"/>
    <property type="match status" value="1"/>
</dbReference>
<comment type="function">
    <text evidence="9">Thiol-specific peroxidase that catalyzes the reduction of hydrogen peroxide and organic hydroperoxides to water and alcohols, respectively. Plays a role in cell protection against oxidative stress by detoxifying peroxides.</text>
</comment>
<evidence type="ECO:0000256" key="5">
    <source>
        <dbReference type="ARBA" id="ARBA00023002"/>
    </source>
</evidence>
<dbReference type="AlphaFoldDB" id="G0EEY9"/>
<dbReference type="FunCoup" id="G0EEY9">
    <property type="interactions" value="34"/>
</dbReference>
<dbReference type="EC" id="1.11.1.24" evidence="9"/>
<dbReference type="FunFam" id="3.30.1020.10:FF:000002">
    <property type="entry name" value="Peroxiredoxin"/>
    <property type="match status" value="1"/>
</dbReference>
<dbReference type="EMBL" id="CP002838">
    <property type="protein sequence ID" value="AEM38103.1"/>
    <property type="molecule type" value="Genomic_DNA"/>
</dbReference>
<keyword evidence="3 9" id="KW-0575">Peroxidase</keyword>
<dbReference type="OrthoDB" id="6924at2157"/>
<feature type="binding site" evidence="9">
    <location>
        <position position="127"/>
    </location>
    <ligand>
        <name>substrate</name>
    </ligand>
</feature>
<comment type="similarity">
    <text evidence="7 9">Belongs to the peroxiredoxin family. Prx6 subfamily.</text>
</comment>
<comment type="miscellaneous">
    <text evidence="9">The active site is a conserved redox-active cysteine residue, the peroxidatic cysteine (C(P)), which makes the nucleophilic attack on the peroxide substrate. The peroxide oxidizes the C(P)-SH to cysteine sulfenic acid (C(P)-SOH), which then reacts with another cysteine residue, the resolving cysteine (C(R)), to form a disulfide bridge. The disulfide is subsequently reduced by an appropriate electron donor to complete the catalytic cycle. Although the primary sequence of this enzyme is similar to those of the 1-Cys Prx6 enzymes, its catalytic properties resemble those of the typical 2-Cys Prxs and C(R) is provided by the other dimeric subunit to form an intersubunit disulfide. The disulfide is subsequently reduced by thioredoxin.</text>
</comment>
<evidence type="ECO:0000256" key="4">
    <source>
        <dbReference type="ARBA" id="ARBA00022862"/>
    </source>
</evidence>
<dbReference type="Gene3D" id="3.40.30.10">
    <property type="entry name" value="Glutaredoxin"/>
    <property type="match status" value="1"/>
</dbReference>
<evidence type="ECO:0000256" key="8">
    <source>
        <dbReference type="ARBA" id="ARBA00064044"/>
    </source>
</evidence>
<evidence type="ECO:0000256" key="9">
    <source>
        <dbReference type="HAMAP-Rule" id="MF_00401"/>
    </source>
</evidence>
<keyword evidence="2 9" id="KW-0963">Cytoplasm</keyword>
<dbReference type="InterPro" id="IPR022915">
    <property type="entry name" value="Peroxiredoxin_TDXH"/>
</dbReference>
<feature type="domain" description="Thioredoxin" evidence="11">
    <location>
        <begin position="6"/>
        <end position="164"/>
    </location>
</feature>
<dbReference type="STRING" id="694429.Pyrfu_0231"/>
<feature type="disulfide bond" description="Alternate" evidence="9">
    <location>
        <begin position="206"/>
        <end position="212"/>
    </location>
</feature>
<accession>G0EEY9</accession>
<evidence type="ECO:0000256" key="10">
    <source>
        <dbReference type="PIRSR" id="PIRSR000239-1"/>
    </source>
</evidence>
<dbReference type="KEGG" id="pfm:Pyrfu_0231"/>
<dbReference type="FunFam" id="3.40.30.10:FF:000011">
    <property type="entry name" value="Peroxiredoxin PRX1"/>
    <property type="match status" value="1"/>
</dbReference>
<dbReference type="PANTHER" id="PTHR10681">
    <property type="entry name" value="THIOREDOXIN PEROXIDASE"/>
    <property type="match status" value="1"/>
</dbReference>
<gene>
    <name evidence="12" type="ordered locus">Pyrfu_0231</name>
</gene>